<sequence length="82" mass="9175">MWVDSTSLEVKAGMGRVKLVILFVSVCTITLFACANEDTKPHSDSSTDDPQKTQNHQNQSNGDSYWTEERMKNAKPVDMVDP</sequence>
<name>A0A4R3L879_9BACL</name>
<feature type="compositionally biased region" description="Basic and acidic residues" evidence="1">
    <location>
        <begin position="38"/>
        <end position="51"/>
    </location>
</feature>
<reference evidence="2 3" key="1">
    <citation type="submission" date="2019-03" db="EMBL/GenBank/DDBJ databases">
        <title>Genomic Encyclopedia of Type Strains, Phase IV (KMG-IV): sequencing the most valuable type-strain genomes for metagenomic binning, comparative biology and taxonomic classification.</title>
        <authorList>
            <person name="Goeker M."/>
        </authorList>
    </citation>
    <scope>NUCLEOTIDE SEQUENCE [LARGE SCALE GENOMIC DNA]</scope>
    <source>
        <strain evidence="2 3">DSM 45707</strain>
    </source>
</reference>
<organism evidence="2 3">
    <name type="scientific">Hazenella coriacea</name>
    <dbReference type="NCBI Taxonomy" id="1179467"/>
    <lineage>
        <taxon>Bacteria</taxon>
        <taxon>Bacillati</taxon>
        <taxon>Bacillota</taxon>
        <taxon>Bacilli</taxon>
        <taxon>Bacillales</taxon>
        <taxon>Thermoactinomycetaceae</taxon>
        <taxon>Hazenella</taxon>
    </lineage>
</organism>
<evidence type="ECO:0000313" key="2">
    <source>
        <dbReference type="EMBL" id="TCS95859.1"/>
    </source>
</evidence>
<feature type="compositionally biased region" description="Polar residues" evidence="1">
    <location>
        <begin position="52"/>
        <end position="64"/>
    </location>
</feature>
<keyword evidence="3" id="KW-1185">Reference proteome</keyword>
<dbReference type="Proteomes" id="UP000294937">
    <property type="component" value="Unassembled WGS sequence"/>
</dbReference>
<evidence type="ECO:0000313" key="3">
    <source>
        <dbReference type="Proteomes" id="UP000294937"/>
    </source>
</evidence>
<accession>A0A4R3L879</accession>
<dbReference type="EMBL" id="SMAG01000002">
    <property type="protein sequence ID" value="TCS95859.1"/>
    <property type="molecule type" value="Genomic_DNA"/>
</dbReference>
<comment type="caution">
    <text evidence="2">The sequence shown here is derived from an EMBL/GenBank/DDBJ whole genome shotgun (WGS) entry which is preliminary data.</text>
</comment>
<dbReference type="AlphaFoldDB" id="A0A4R3L879"/>
<protein>
    <submittedName>
        <fullName evidence="2">Uncharacterized protein</fullName>
    </submittedName>
</protein>
<feature type="region of interest" description="Disordered" evidence="1">
    <location>
        <begin position="38"/>
        <end position="82"/>
    </location>
</feature>
<gene>
    <name evidence="2" type="ORF">EDD58_102441</name>
</gene>
<proteinExistence type="predicted"/>
<evidence type="ECO:0000256" key="1">
    <source>
        <dbReference type="SAM" id="MobiDB-lite"/>
    </source>
</evidence>